<keyword evidence="3" id="KW-0804">Transcription</keyword>
<evidence type="ECO:0000313" key="6">
    <source>
        <dbReference type="Proteomes" id="UP001178277"/>
    </source>
</evidence>
<dbReference type="InterPro" id="IPR023187">
    <property type="entry name" value="Tscrpt_reg_MarR-type_CS"/>
</dbReference>
<dbReference type="EMBL" id="JAUUTP010000005">
    <property type="protein sequence ID" value="MDP1418075.1"/>
    <property type="molecule type" value="Genomic_DNA"/>
</dbReference>
<dbReference type="PANTHER" id="PTHR42756">
    <property type="entry name" value="TRANSCRIPTIONAL REGULATOR, MARR"/>
    <property type="match status" value="1"/>
</dbReference>
<dbReference type="InterPro" id="IPR036390">
    <property type="entry name" value="WH_DNA-bd_sf"/>
</dbReference>
<dbReference type="Pfam" id="PF12802">
    <property type="entry name" value="MarR_2"/>
    <property type="match status" value="1"/>
</dbReference>
<proteinExistence type="predicted"/>
<sequence length="139" mass="16255">MNKWNQSYGFLLGKALQQMESKFAEGLIPFDINSRQYGVLLFIQENPYSSQKDISENLQIDRTTMVSHIDHLETLGFVERTRNPDDRRSYSLLITEKGNDVLDSRWEFLTNVESEVLAPLNQQERLLLKDFLVKIWSSL</sequence>
<keyword evidence="1" id="KW-0805">Transcription regulation</keyword>
<protein>
    <submittedName>
        <fullName evidence="5">MarR family transcriptional regulator</fullName>
    </submittedName>
</protein>
<dbReference type="InterPro" id="IPR036388">
    <property type="entry name" value="WH-like_DNA-bd_sf"/>
</dbReference>
<dbReference type="InterPro" id="IPR000835">
    <property type="entry name" value="HTH_MarR-typ"/>
</dbReference>
<dbReference type="PRINTS" id="PR00598">
    <property type="entry name" value="HTHMARR"/>
</dbReference>
<evidence type="ECO:0000256" key="2">
    <source>
        <dbReference type="ARBA" id="ARBA00023125"/>
    </source>
</evidence>
<dbReference type="SUPFAM" id="SSF46785">
    <property type="entry name" value="Winged helix' DNA-binding domain"/>
    <property type="match status" value="1"/>
</dbReference>
<evidence type="ECO:0000259" key="4">
    <source>
        <dbReference type="PROSITE" id="PS50995"/>
    </source>
</evidence>
<dbReference type="PROSITE" id="PS01117">
    <property type="entry name" value="HTH_MARR_1"/>
    <property type="match status" value="1"/>
</dbReference>
<evidence type="ECO:0000313" key="5">
    <source>
        <dbReference type="EMBL" id="MDP1418075.1"/>
    </source>
</evidence>
<dbReference type="RefSeq" id="WP_305159492.1">
    <property type="nucleotide sequence ID" value="NZ_JAUUTP010000005.1"/>
</dbReference>
<evidence type="ECO:0000256" key="3">
    <source>
        <dbReference type="ARBA" id="ARBA00023163"/>
    </source>
</evidence>
<dbReference type="Proteomes" id="UP001178277">
    <property type="component" value="Unassembled WGS sequence"/>
</dbReference>
<feature type="domain" description="HTH marR-type" evidence="4">
    <location>
        <begin position="5"/>
        <end position="137"/>
    </location>
</feature>
<dbReference type="Gene3D" id="1.10.10.10">
    <property type="entry name" value="Winged helix-like DNA-binding domain superfamily/Winged helix DNA-binding domain"/>
    <property type="match status" value="1"/>
</dbReference>
<name>A0AA90NQL3_9BACI</name>
<evidence type="ECO:0000256" key="1">
    <source>
        <dbReference type="ARBA" id="ARBA00023015"/>
    </source>
</evidence>
<dbReference type="SMART" id="SM00347">
    <property type="entry name" value="HTH_MARR"/>
    <property type="match status" value="1"/>
</dbReference>
<accession>A0AA90NQL3</accession>
<organism evidence="5 6">
    <name type="scientific">Peribacillus simplex</name>
    <dbReference type="NCBI Taxonomy" id="1478"/>
    <lineage>
        <taxon>Bacteria</taxon>
        <taxon>Bacillati</taxon>
        <taxon>Bacillota</taxon>
        <taxon>Bacilli</taxon>
        <taxon>Bacillales</taxon>
        <taxon>Bacillaceae</taxon>
        <taxon>Peribacillus</taxon>
    </lineage>
</organism>
<dbReference type="AlphaFoldDB" id="A0AA90NQL3"/>
<dbReference type="PANTHER" id="PTHR42756:SF1">
    <property type="entry name" value="TRANSCRIPTIONAL REPRESSOR OF EMRAB OPERON"/>
    <property type="match status" value="1"/>
</dbReference>
<comment type="caution">
    <text evidence="5">The sequence shown here is derived from an EMBL/GenBank/DDBJ whole genome shotgun (WGS) entry which is preliminary data.</text>
</comment>
<reference evidence="5" key="1">
    <citation type="submission" date="2023-07" db="EMBL/GenBank/DDBJ databases">
        <title>Murine gut Bacillus species.</title>
        <authorList>
            <person name="Gutman E."/>
            <person name="Hashuel R."/>
            <person name="Litvak Y."/>
        </authorList>
    </citation>
    <scope>NUCLEOTIDE SEQUENCE</scope>
    <source>
        <strain evidence="5">RU283</strain>
    </source>
</reference>
<dbReference type="GO" id="GO:0003700">
    <property type="term" value="F:DNA-binding transcription factor activity"/>
    <property type="evidence" value="ECO:0007669"/>
    <property type="project" value="InterPro"/>
</dbReference>
<dbReference type="PROSITE" id="PS50995">
    <property type="entry name" value="HTH_MARR_2"/>
    <property type="match status" value="1"/>
</dbReference>
<gene>
    <name evidence="5" type="ORF">Q8G35_06590</name>
</gene>
<keyword evidence="2" id="KW-0238">DNA-binding</keyword>
<dbReference type="GO" id="GO:0003677">
    <property type="term" value="F:DNA binding"/>
    <property type="evidence" value="ECO:0007669"/>
    <property type="project" value="UniProtKB-KW"/>
</dbReference>